<comment type="caution">
    <text evidence="1">The sequence shown here is derived from an EMBL/GenBank/DDBJ whole genome shotgun (WGS) entry which is preliminary data.</text>
</comment>
<evidence type="ECO:0000313" key="2">
    <source>
        <dbReference type="Proteomes" id="UP001057402"/>
    </source>
</evidence>
<reference evidence="2" key="1">
    <citation type="journal article" date="2023" name="Front. Plant Sci.">
        <title>Chromosomal-level genome assembly of Melastoma candidum provides insights into trichome evolution.</title>
        <authorList>
            <person name="Zhong Y."/>
            <person name="Wu W."/>
            <person name="Sun C."/>
            <person name="Zou P."/>
            <person name="Liu Y."/>
            <person name="Dai S."/>
            <person name="Zhou R."/>
        </authorList>
    </citation>
    <scope>NUCLEOTIDE SEQUENCE [LARGE SCALE GENOMIC DNA]</scope>
</reference>
<sequence length="227" mass="25882">MGRGKVELKRIENKVNRQVTFAKRKNGLLKKAYELSVLCEAEVGLIIFSPCGKLHEFCSSPSIVKTIEKYHKYNHAAMEATEDPNQIQSRYQEYLGLKARVNALQQMQLNMKGEQLGAMSMKELEHLENKLDMSLKQVRSTKTRSMLNQLDELRIKEDTLLKANRDLKRKLEEMNVVIQSPWSGGEGDDSASYQPQGQLQQLQTGLQLSSTQDPHDVAMAAPNLWMF</sequence>
<gene>
    <name evidence="1" type="ORF">MLD38_004353</name>
</gene>
<dbReference type="EMBL" id="CM042881">
    <property type="protein sequence ID" value="KAI4386421.1"/>
    <property type="molecule type" value="Genomic_DNA"/>
</dbReference>
<accession>A0ACB9S8M7</accession>
<dbReference type="Proteomes" id="UP001057402">
    <property type="component" value="Chromosome 2"/>
</dbReference>
<keyword evidence="2" id="KW-1185">Reference proteome</keyword>
<organism evidence="1 2">
    <name type="scientific">Melastoma candidum</name>
    <dbReference type="NCBI Taxonomy" id="119954"/>
    <lineage>
        <taxon>Eukaryota</taxon>
        <taxon>Viridiplantae</taxon>
        <taxon>Streptophyta</taxon>
        <taxon>Embryophyta</taxon>
        <taxon>Tracheophyta</taxon>
        <taxon>Spermatophyta</taxon>
        <taxon>Magnoliopsida</taxon>
        <taxon>eudicotyledons</taxon>
        <taxon>Gunneridae</taxon>
        <taxon>Pentapetalae</taxon>
        <taxon>rosids</taxon>
        <taxon>malvids</taxon>
        <taxon>Myrtales</taxon>
        <taxon>Melastomataceae</taxon>
        <taxon>Melastomatoideae</taxon>
        <taxon>Melastomateae</taxon>
        <taxon>Melastoma</taxon>
    </lineage>
</organism>
<evidence type="ECO:0000313" key="1">
    <source>
        <dbReference type="EMBL" id="KAI4386421.1"/>
    </source>
</evidence>
<protein>
    <submittedName>
        <fullName evidence="1">Uncharacterized protein</fullName>
    </submittedName>
</protein>
<proteinExistence type="predicted"/>
<name>A0ACB9S8M7_9MYRT</name>